<reference evidence="2 3" key="1">
    <citation type="submission" date="2021-02" db="EMBL/GenBank/DDBJ databases">
        <title>FDA dAtabase for Regulatory Grade micrObial Sequences (FDA-ARGOS): Supporting development and validation of Infectious Disease Dx tests.</title>
        <authorList>
            <person name="Sproer C."/>
            <person name="Gronow S."/>
            <person name="Severitt S."/>
            <person name="Schroder I."/>
            <person name="Tallon L."/>
            <person name="Sadzewicz L."/>
            <person name="Zhao X."/>
            <person name="Boylan J."/>
            <person name="Ott S."/>
            <person name="Bowen H."/>
            <person name="Vavikolanu K."/>
            <person name="Mehta A."/>
            <person name="Aluvathingal J."/>
            <person name="Nadendla S."/>
            <person name="Lowell S."/>
            <person name="Myers T."/>
            <person name="Yan Y."/>
            <person name="Sichtig H."/>
        </authorList>
    </citation>
    <scope>NUCLEOTIDE SEQUENCE [LARGE SCALE GENOMIC DNA]</scope>
    <source>
        <strain evidence="2 3">FDAARGOS_1211</strain>
        <plasmid evidence="2 3">unnamed1</plasmid>
    </source>
</reference>
<keyword evidence="3" id="KW-1185">Reference proteome</keyword>
<dbReference type="Proteomes" id="UP000598054">
    <property type="component" value="Plasmid unnamed1"/>
</dbReference>
<evidence type="ECO:0000313" key="2">
    <source>
        <dbReference type="EMBL" id="QRV45893.1"/>
    </source>
</evidence>
<sequence>MVIRAKTERQIRDRFCDPEYLFVESRRQEPNCLPSSTEPAGLGPATLLGHDPCNGSPPNAPT</sequence>
<evidence type="ECO:0000256" key="1">
    <source>
        <dbReference type="SAM" id="MobiDB-lite"/>
    </source>
</evidence>
<protein>
    <submittedName>
        <fullName evidence="2">Uncharacterized protein</fullName>
    </submittedName>
</protein>
<evidence type="ECO:0000313" key="3">
    <source>
        <dbReference type="Proteomes" id="UP000598054"/>
    </source>
</evidence>
<organism evidence="2 3">
    <name type="scientific">Streptomyces californicus</name>
    <dbReference type="NCBI Taxonomy" id="67351"/>
    <lineage>
        <taxon>Bacteria</taxon>
        <taxon>Bacillati</taxon>
        <taxon>Actinomycetota</taxon>
        <taxon>Actinomycetes</taxon>
        <taxon>Kitasatosporales</taxon>
        <taxon>Streptomycetaceae</taxon>
        <taxon>Streptomyces</taxon>
    </lineage>
</organism>
<dbReference type="EMBL" id="CP070250">
    <property type="protein sequence ID" value="QRV45893.1"/>
    <property type="molecule type" value="Genomic_DNA"/>
</dbReference>
<proteinExistence type="predicted"/>
<geneLocation type="plasmid" evidence="2 3">
    <name>unnamed1</name>
</geneLocation>
<dbReference type="GeneID" id="63984735"/>
<name>A0ABX7JH63_9ACTN</name>
<feature type="region of interest" description="Disordered" evidence="1">
    <location>
        <begin position="28"/>
        <end position="62"/>
    </location>
</feature>
<dbReference type="RefSeq" id="WP_158727627.1">
    <property type="nucleotide sequence ID" value="NZ_CP070243.1"/>
</dbReference>
<gene>
    <name evidence="2" type="ORF">I6J41_34465</name>
</gene>
<accession>A0ABX7JH63</accession>
<keyword evidence="2" id="KW-0614">Plasmid</keyword>